<dbReference type="PANTHER" id="PTHR43004">
    <property type="entry name" value="TRK SYSTEM POTASSIUM UPTAKE PROTEIN"/>
    <property type="match status" value="1"/>
</dbReference>
<keyword evidence="2" id="KW-0285">Flavoprotein</keyword>
<evidence type="ECO:0000259" key="6">
    <source>
        <dbReference type="Pfam" id="PF01494"/>
    </source>
</evidence>
<evidence type="ECO:0000256" key="1">
    <source>
        <dbReference type="ARBA" id="ARBA00001974"/>
    </source>
</evidence>
<evidence type="ECO:0000256" key="3">
    <source>
        <dbReference type="ARBA" id="ARBA00022827"/>
    </source>
</evidence>
<dbReference type="InterPro" id="IPR036188">
    <property type="entry name" value="FAD/NAD-bd_sf"/>
</dbReference>
<keyword evidence="5" id="KW-1133">Transmembrane helix</keyword>
<name>A0ABR4CRK4_9HELO</name>
<dbReference type="Pfam" id="PF21274">
    <property type="entry name" value="Rng_hyd_C"/>
    <property type="match status" value="1"/>
</dbReference>
<evidence type="ECO:0000256" key="5">
    <source>
        <dbReference type="SAM" id="Phobius"/>
    </source>
</evidence>
<accession>A0ABR4CRK4</accession>
<sequence length="617" mass="67557">MSPNNKSEHVPVLIIGGGVVGLSAALFLNHHGIETILIEKHQGTSIHPRSRSVNARTMELYRELNIATAIQEAGKEMAPTMGVITGRSLYSAISPKPRLQSTTGASRPLPFASLVSTLAPVLGQFILLEKLEPLLLSTLHDRGVTTRFSTECLSITQSSSEVIAKLRNRQTGEEYQLTADYCIAADGANSPIRTQLNIKRSDQYPNAGHLLNIYFRAPLRELVANREFSLANIHRKASFSGERDIDGLIASINQSDRWVFHLNYDPSAGEKPSDFTYERCASIVSKALGMEDSETGPVEIEIISVLPWQASVRIAERMQEGRIFLAGDSAHQMPPYAGQGANTGIADAHNLAWKLAAVLKSGANPTDETSKRVSPALLETYEKERLPTDTYAGLVSGASTDDKGMFSLTPNFKTAKSFIQRLFIIAGLNAWYQGPGIDVISENPGWLRGASWRAWSFSGLVMGIDGMPGRRAPHIWLKKPSKLGEGKGVKQTQEEKESRISTLDLFGRDFVLLTGSEGRPWVNAAQTVSLKGLPTGVEIRTYVIGGEEEEDYVPVDGRTAFETAAGIASTGALLVRPDGFVAWRERRIPSECEERLEDVMRRLLFLTRNGRSSGVLL</sequence>
<evidence type="ECO:0000256" key="2">
    <source>
        <dbReference type="ARBA" id="ARBA00022630"/>
    </source>
</evidence>
<dbReference type="Gene3D" id="3.30.9.10">
    <property type="entry name" value="D-Amino Acid Oxidase, subunit A, domain 2"/>
    <property type="match status" value="1"/>
</dbReference>
<keyword evidence="5" id="KW-0812">Transmembrane</keyword>
<proteinExistence type="predicted"/>
<dbReference type="Pfam" id="PF01494">
    <property type="entry name" value="FAD_binding_3"/>
    <property type="match status" value="1"/>
</dbReference>
<keyword evidence="3" id="KW-0274">FAD</keyword>
<keyword evidence="5" id="KW-0472">Membrane</keyword>
<dbReference type="EMBL" id="JAZHXI010000005">
    <property type="protein sequence ID" value="KAL2071704.1"/>
    <property type="molecule type" value="Genomic_DNA"/>
</dbReference>
<dbReference type="InterPro" id="IPR002938">
    <property type="entry name" value="FAD-bd"/>
</dbReference>
<comment type="caution">
    <text evidence="7">The sequence shown here is derived from an EMBL/GenBank/DDBJ whole genome shotgun (WGS) entry which is preliminary data.</text>
</comment>
<keyword evidence="4" id="KW-0560">Oxidoreductase</keyword>
<comment type="cofactor">
    <cofactor evidence="1">
        <name>FAD</name>
        <dbReference type="ChEBI" id="CHEBI:57692"/>
    </cofactor>
</comment>
<feature type="transmembrane region" description="Helical" evidence="5">
    <location>
        <begin position="12"/>
        <end position="30"/>
    </location>
</feature>
<dbReference type="PANTHER" id="PTHR43004:SF19">
    <property type="entry name" value="BINDING MONOOXYGENASE, PUTATIVE (JCVI)-RELATED"/>
    <property type="match status" value="1"/>
</dbReference>
<dbReference type="Gene3D" id="3.50.50.60">
    <property type="entry name" value="FAD/NAD(P)-binding domain"/>
    <property type="match status" value="1"/>
</dbReference>
<dbReference type="SUPFAM" id="SSF51905">
    <property type="entry name" value="FAD/NAD(P)-binding domain"/>
    <property type="match status" value="1"/>
</dbReference>
<evidence type="ECO:0000256" key="4">
    <source>
        <dbReference type="ARBA" id="ARBA00023002"/>
    </source>
</evidence>
<gene>
    <name evidence="7" type="ORF">VTL71DRAFT_12939</name>
</gene>
<feature type="domain" description="FAD-binding" evidence="6">
    <location>
        <begin position="10"/>
        <end position="388"/>
    </location>
</feature>
<dbReference type="PRINTS" id="PR00420">
    <property type="entry name" value="RNGMNOXGNASE"/>
</dbReference>
<keyword evidence="8" id="KW-1185">Reference proteome</keyword>
<organism evidence="7 8">
    <name type="scientific">Oculimacula yallundae</name>
    <dbReference type="NCBI Taxonomy" id="86028"/>
    <lineage>
        <taxon>Eukaryota</taxon>
        <taxon>Fungi</taxon>
        <taxon>Dikarya</taxon>
        <taxon>Ascomycota</taxon>
        <taxon>Pezizomycotina</taxon>
        <taxon>Leotiomycetes</taxon>
        <taxon>Helotiales</taxon>
        <taxon>Ploettnerulaceae</taxon>
        <taxon>Oculimacula</taxon>
    </lineage>
</organism>
<reference evidence="7 8" key="1">
    <citation type="journal article" date="2024" name="Commun. Biol.">
        <title>Comparative genomic analysis of thermophilic fungi reveals convergent evolutionary adaptations and gene losses.</title>
        <authorList>
            <person name="Steindorff A.S."/>
            <person name="Aguilar-Pontes M.V."/>
            <person name="Robinson A.J."/>
            <person name="Andreopoulos B."/>
            <person name="LaButti K."/>
            <person name="Kuo A."/>
            <person name="Mondo S."/>
            <person name="Riley R."/>
            <person name="Otillar R."/>
            <person name="Haridas S."/>
            <person name="Lipzen A."/>
            <person name="Grimwood J."/>
            <person name="Schmutz J."/>
            <person name="Clum A."/>
            <person name="Reid I.D."/>
            <person name="Moisan M.C."/>
            <person name="Butler G."/>
            <person name="Nguyen T.T.M."/>
            <person name="Dewar K."/>
            <person name="Conant G."/>
            <person name="Drula E."/>
            <person name="Henrissat B."/>
            <person name="Hansel C."/>
            <person name="Singer S."/>
            <person name="Hutchinson M.I."/>
            <person name="de Vries R.P."/>
            <person name="Natvig D.O."/>
            <person name="Powell A.J."/>
            <person name="Tsang A."/>
            <person name="Grigoriev I.V."/>
        </authorList>
    </citation>
    <scope>NUCLEOTIDE SEQUENCE [LARGE SCALE GENOMIC DNA]</scope>
    <source>
        <strain evidence="7 8">CBS 494.80</strain>
    </source>
</reference>
<dbReference type="Proteomes" id="UP001595075">
    <property type="component" value="Unassembled WGS sequence"/>
</dbReference>
<dbReference type="Gene3D" id="3.40.30.120">
    <property type="match status" value="1"/>
</dbReference>
<protein>
    <recommendedName>
        <fullName evidence="6">FAD-binding domain-containing protein</fullName>
    </recommendedName>
</protein>
<evidence type="ECO:0000313" key="8">
    <source>
        <dbReference type="Proteomes" id="UP001595075"/>
    </source>
</evidence>
<evidence type="ECO:0000313" key="7">
    <source>
        <dbReference type="EMBL" id="KAL2071704.1"/>
    </source>
</evidence>
<dbReference type="InterPro" id="IPR050641">
    <property type="entry name" value="RIFMO-like"/>
</dbReference>